<accession>A0A5C1YM98</accession>
<evidence type="ECO:0000256" key="9">
    <source>
        <dbReference type="ARBA" id="ARBA00023285"/>
    </source>
</evidence>
<dbReference type="KEGG" id="acek:FLP30_04425"/>
<dbReference type="NCBIfam" id="NF005710">
    <property type="entry name" value="PRK07522.1"/>
    <property type="match status" value="1"/>
</dbReference>
<dbReference type="GO" id="GO:0006526">
    <property type="term" value="P:L-arginine biosynthetic process"/>
    <property type="evidence" value="ECO:0007669"/>
    <property type="project" value="UniProtKB-KW"/>
</dbReference>
<evidence type="ECO:0000256" key="8">
    <source>
        <dbReference type="ARBA" id="ARBA00022833"/>
    </source>
</evidence>
<reference evidence="11 12" key="1">
    <citation type="submission" date="2019-09" db="EMBL/GenBank/DDBJ databases">
        <title>Genome sequencing of strain KACC 21233.</title>
        <authorList>
            <person name="Heo J."/>
            <person name="Kim S.-J."/>
            <person name="Kim J.-S."/>
            <person name="Hong S.-B."/>
            <person name="Kwon S.-W."/>
        </authorList>
    </citation>
    <scope>NUCLEOTIDE SEQUENCE [LARGE SCALE GENOMIC DNA]</scope>
    <source>
        <strain evidence="11 12">KACC 21233</strain>
    </source>
</reference>
<dbReference type="InterPro" id="IPR011650">
    <property type="entry name" value="Peptidase_M20_dimer"/>
</dbReference>
<dbReference type="Pfam" id="PF07687">
    <property type="entry name" value="M20_dimer"/>
    <property type="match status" value="1"/>
</dbReference>
<evidence type="ECO:0000256" key="5">
    <source>
        <dbReference type="ARBA" id="ARBA00022605"/>
    </source>
</evidence>
<dbReference type="OrthoDB" id="9809784at2"/>
<dbReference type="InterPro" id="IPR050072">
    <property type="entry name" value="Peptidase_M20A"/>
</dbReference>
<dbReference type="InterPro" id="IPR036264">
    <property type="entry name" value="Bact_exopeptidase_dim_dom"/>
</dbReference>
<dbReference type="Gene3D" id="3.40.630.10">
    <property type="entry name" value="Zn peptidases"/>
    <property type="match status" value="1"/>
</dbReference>
<keyword evidence="7 11" id="KW-0378">Hydrolase</keyword>
<dbReference type="SUPFAM" id="SSF55031">
    <property type="entry name" value="Bacterial exopeptidase dimerisation domain"/>
    <property type="match status" value="1"/>
</dbReference>
<dbReference type="SUPFAM" id="SSF53187">
    <property type="entry name" value="Zn-dependent exopeptidases"/>
    <property type="match status" value="1"/>
</dbReference>
<dbReference type="GO" id="GO:0008777">
    <property type="term" value="F:acetylornithine deacetylase activity"/>
    <property type="evidence" value="ECO:0007669"/>
    <property type="project" value="UniProtKB-EC"/>
</dbReference>
<dbReference type="InterPro" id="IPR010169">
    <property type="entry name" value="AcOrn-deacetyl"/>
</dbReference>
<evidence type="ECO:0000256" key="3">
    <source>
        <dbReference type="ARBA" id="ARBA00022490"/>
    </source>
</evidence>
<evidence type="ECO:0000256" key="1">
    <source>
        <dbReference type="ARBA" id="ARBA00001947"/>
    </source>
</evidence>
<dbReference type="PROSITE" id="PS00759">
    <property type="entry name" value="ARGE_DAPE_CPG2_2"/>
    <property type="match status" value="1"/>
</dbReference>
<dbReference type="GO" id="GO:0046872">
    <property type="term" value="F:metal ion binding"/>
    <property type="evidence" value="ECO:0007669"/>
    <property type="project" value="UniProtKB-KW"/>
</dbReference>
<comment type="cofactor">
    <cofactor evidence="1">
        <name>Zn(2+)</name>
        <dbReference type="ChEBI" id="CHEBI:29105"/>
    </cofactor>
</comment>
<protein>
    <submittedName>
        <fullName evidence="11">Acetylornithine deacetylase</fullName>
        <ecNumber evidence="11">3.5.1.16</ecNumber>
    </submittedName>
</protein>
<dbReference type="PANTHER" id="PTHR43808">
    <property type="entry name" value="ACETYLORNITHINE DEACETYLASE"/>
    <property type="match status" value="1"/>
</dbReference>
<dbReference type="CDD" id="cd03894">
    <property type="entry name" value="M20_ArgE"/>
    <property type="match status" value="1"/>
</dbReference>
<sequence>MTPPSSAGVEDILARLVGFKTLSRTDNVDLIDWVCAFLEPLGARFLRVPGAEAGRYNLLASIGPDTPGGIVLSGHSDVVPVEGQPWSTDPFCLTEHEDRLYGRGSSDMKGFLACMLVAARHAAALPGLRHPLHLAFSYDEEIGCVGVRSLLDTLQARGFQARGCVIGEPTGLRAVSGHKGKLAGCVTCHGLAAHSANPGLGCNAIGLGAAMVRAVEGLQEEIRQSSGQDPSYEVPYDTMQVGVIRGGVALNIVPDLCEIGFEMRLLPDHDPAPWLDRLQREADALCAGTPHARIALGVTNSYPGLHTQENAPFLQTVMQITGDRTPARIGFGTEGGLFRTMLDLPVVVCGPGSIDRAHKADEYITRAELHDGVAFTRALVAQLV</sequence>
<dbReference type="InterPro" id="IPR002933">
    <property type="entry name" value="Peptidase_M20"/>
</dbReference>
<keyword evidence="12" id="KW-1185">Reference proteome</keyword>
<dbReference type="RefSeq" id="WP_149278760.1">
    <property type="nucleotide sequence ID" value="NZ_CP043506.1"/>
</dbReference>
<name>A0A5C1YM98_9PROT</name>
<keyword evidence="9" id="KW-0170">Cobalt</keyword>
<gene>
    <name evidence="11" type="primary">argE</name>
    <name evidence="11" type="ORF">FLP30_04425</name>
</gene>
<feature type="domain" description="Peptidase M20 dimerisation" evidence="10">
    <location>
        <begin position="177"/>
        <end position="286"/>
    </location>
</feature>
<keyword evidence="6" id="KW-0479">Metal-binding</keyword>
<dbReference type="InterPro" id="IPR001261">
    <property type="entry name" value="ArgE/DapE_CS"/>
</dbReference>
<dbReference type="Gene3D" id="3.30.70.360">
    <property type="match status" value="1"/>
</dbReference>
<organism evidence="11 12">
    <name type="scientific">Acetobacter vaccinii</name>
    <dbReference type="NCBI Taxonomy" id="2592655"/>
    <lineage>
        <taxon>Bacteria</taxon>
        <taxon>Pseudomonadati</taxon>
        <taxon>Pseudomonadota</taxon>
        <taxon>Alphaproteobacteria</taxon>
        <taxon>Acetobacterales</taxon>
        <taxon>Acetobacteraceae</taxon>
        <taxon>Acetobacter</taxon>
    </lineage>
</organism>
<dbReference type="EC" id="3.5.1.16" evidence="11"/>
<keyword evidence="5" id="KW-0028">Amino-acid biosynthesis</keyword>
<evidence type="ECO:0000256" key="4">
    <source>
        <dbReference type="ARBA" id="ARBA00022571"/>
    </source>
</evidence>
<evidence type="ECO:0000256" key="6">
    <source>
        <dbReference type="ARBA" id="ARBA00022723"/>
    </source>
</evidence>
<dbReference type="Proteomes" id="UP000324536">
    <property type="component" value="Chromosome"/>
</dbReference>
<keyword evidence="4" id="KW-0055">Arginine biosynthesis</keyword>
<dbReference type="Pfam" id="PF01546">
    <property type="entry name" value="Peptidase_M20"/>
    <property type="match status" value="1"/>
</dbReference>
<evidence type="ECO:0000256" key="7">
    <source>
        <dbReference type="ARBA" id="ARBA00022801"/>
    </source>
</evidence>
<evidence type="ECO:0000313" key="12">
    <source>
        <dbReference type="Proteomes" id="UP000324536"/>
    </source>
</evidence>
<dbReference type="EMBL" id="CP043506">
    <property type="protein sequence ID" value="QEO17081.1"/>
    <property type="molecule type" value="Genomic_DNA"/>
</dbReference>
<keyword evidence="3" id="KW-0963">Cytoplasm</keyword>
<proteinExistence type="inferred from homology"/>
<evidence type="ECO:0000256" key="2">
    <source>
        <dbReference type="ARBA" id="ARBA00005691"/>
    </source>
</evidence>
<dbReference type="NCBIfam" id="TIGR01892">
    <property type="entry name" value="AcOrn-deacetyl"/>
    <property type="match status" value="1"/>
</dbReference>
<comment type="similarity">
    <text evidence="2">Belongs to the peptidase M20A family. ArgE subfamily.</text>
</comment>
<dbReference type="PANTHER" id="PTHR43808:SF31">
    <property type="entry name" value="N-ACETYL-L-CITRULLINE DEACETYLASE"/>
    <property type="match status" value="1"/>
</dbReference>
<evidence type="ECO:0000313" key="11">
    <source>
        <dbReference type="EMBL" id="QEO17081.1"/>
    </source>
</evidence>
<evidence type="ECO:0000259" key="10">
    <source>
        <dbReference type="Pfam" id="PF07687"/>
    </source>
</evidence>
<dbReference type="AlphaFoldDB" id="A0A5C1YM98"/>
<keyword evidence="8" id="KW-0862">Zinc</keyword>